<keyword evidence="2" id="KW-0547">Nucleotide-binding</keyword>
<dbReference type="AlphaFoldDB" id="A0A0F7FGZ9"/>
<dbReference type="EMBL" id="CP009961">
    <property type="protein sequence ID" value="AKG38464.1"/>
    <property type="molecule type" value="Genomic_DNA"/>
</dbReference>
<dbReference type="InterPro" id="IPR051782">
    <property type="entry name" value="ABC_Transporter_VariousFunc"/>
</dbReference>
<reference evidence="5 6" key="1">
    <citation type="journal article" date="2015" name="Stand. Genomic Sci.">
        <title>Complete genome sequence of and proposal of Thermofilum uzonense sp. nov. a novel hyperthermophilic crenarchaeon and emended description of the genus Thermofilum.</title>
        <authorList>
            <person name="Toshchakov S.V."/>
            <person name="Korzhenkov A.A."/>
            <person name="Samarov N.I."/>
            <person name="Mazunin I.O."/>
            <person name="Mozhey O.I."/>
            <person name="Shmyr I.S."/>
            <person name="Derbikova K.S."/>
            <person name="Taranov E.A."/>
            <person name="Dominova I.N."/>
            <person name="Bonch-Osmolovskaya E.A."/>
            <person name="Patrushev M.V."/>
            <person name="Podosokorskaya O.A."/>
            <person name="Kublanov I.V."/>
        </authorList>
    </citation>
    <scope>NUCLEOTIDE SEQUENCE [LARGE SCALE GENOMIC DNA]</scope>
    <source>
        <strain evidence="5 6">1807-2</strain>
    </source>
</reference>
<organism evidence="5 6">
    <name type="scientific">Infirmifilum uzonense</name>
    <dbReference type="NCBI Taxonomy" id="1550241"/>
    <lineage>
        <taxon>Archaea</taxon>
        <taxon>Thermoproteota</taxon>
        <taxon>Thermoprotei</taxon>
        <taxon>Thermofilales</taxon>
        <taxon>Thermofilaceae</taxon>
        <taxon>Infirmifilum</taxon>
    </lineage>
</organism>
<dbReference type="SMART" id="SM00382">
    <property type="entry name" value="AAA"/>
    <property type="match status" value="1"/>
</dbReference>
<evidence type="ECO:0000259" key="4">
    <source>
        <dbReference type="PROSITE" id="PS50893"/>
    </source>
</evidence>
<dbReference type="GO" id="GO:0016887">
    <property type="term" value="F:ATP hydrolysis activity"/>
    <property type="evidence" value="ECO:0007669"/>
    <property type="project" value="InterPro"/>
</dbReference>
<dbReference type="STRING" id="1550241.MA03_03080"/>
<dbReference type="CDD" id="cd03230">
    <property type="entry name" value="ABC_DR_subfamily_A"/>
    <property type="match status" value="1"/>
</dbReference>
<dbReference type="HOGENOM" id="CLU_000604_1_2_2"/>
<dbReference type="InterPro" id="IPR003439">
    <property type="entry name" value="ABC_transporter-like_ATP-bd"/>
</dbReference>
<dbReference type="PROSITE" id="PS50893">
    <property type="entry name" value="ABC_TRANSPORTER_2"/>
    <property type="match status" value="1"/>
</dbReference>
<dbReference type="Proteomes" id="UP000067434">
    <property type="component" value="Chromosome"/>
</dbReference>
<keyword evidence="3" id="KW-0067">ATP-binding</keyword>
<proteinExistence type="predicted"/>
<dbReference type="Pfam" id="PF00005">
    <property type="entry name" value="ABC_tran"/>
    <property type="match status" value="1"/>
</dbReference>
<dbReference type="PANTHER" id="PTHR42939:SF1">
    <property type="entry name" value="ABC TRANSPORTER ATP-BINDING PROTEIN ALBC-RELATED"/>
    <property type="match status" value="1"/>
</dbReference>
<dbReference type="InterPro" id="IPR027417">
    <property type="entry name" value="P-loop_NTPase"/>
</dbReference>
<keyword evidence="1" id="KW-0813">Transport</keyword>
<dbReference type="RefSeq" id="WP_191118713.1">
    <property type="nucleotide sequence ID" value="NZ_CP009961.1"/>
</dbReference>
<name>A0A0F7FGZ9_9CREN</name>
<dbReference type="GeneID" id="25401181"/>
<dbReference type="KEGG" id="thf:MA03_03080"/>
<dbReference type="PANTHER" id="PTHR42939">
    <property type="entry name" value="ABC TRANSPORTER ATP-BINDING PROTEIN ALBC-RELATED"/>
    <property type="match status" value="1"/>
</dbReference>
<dbReference type="PATRIC" id="fig|1550241.5.peg.654"/>
<accession>A0A0F7FGZ9</accession>
<evidence type="ECO:0000256" key="1">
    <source>
        <dbReference type="ARBA" id="ARBA00022448"/>
    </source>
</evidence>
<protein>
    <submittedName>
        <fullName evidence="5">ABC transporter</fullName>
    </submittedName>
</protein>
<evidence type="ECO:0000313" key="6">
    <source>
        <dbReference type="Proteomes" id="UP000067434"/>
    </source>
</evidence>
<dbReference type="GO" id="GO:0005524">
    <property type="term" value="F:ATP binding"/>
    <property type="evidence" value="ECO:0007669"/>
    <property type="project" value="UniProtKB-KW"/>
</dbReference>
<dbReference type="Gene3D" id="3.40.50.300">
    <property type="entry name" value="P-loop containing nucleotide triphosphate hydrolases"/>
    <property type="match status" value="1"/>
</dbReference>
<dbReference type="InterPro" id="IPR003593">
    <property type="entry name" value="AAA+_ATPase"/>
</dbReference>
<sequence>MSTAILVEGLVKSYNRVPVLRGVSFSVRPGEVYGLLGPNGAGKTTTLKSLVGLVRPDDGRIELCGYNVATHRLQALSCTGYVPELTVGFDYLSVREFLEFVSSLRGLRWAEIEDYVERLVNLFELERYMDEFMGKLSRGTVQKALVISALMSRPKVLVMDEPTSGMDPESQRVFREEVSRLAREGAAVVLSSHLLYNVERLCTRVGILHKGVIITEGSIDEIRRKAATGENSTLEDVFLLLTRGEGY</sequence>
<keyword evidence="6" id="KW-1185">Reference proteome</keyword>
<feature type="domain" description="ABC transporter" evidence="4">
    <location>
        <begin position="5"/>
        <end position="235"/>
    </location>
</feature>
<evidence type="ECO:0000313" key="5">
    <source>
        <dbReference type="EMBL" id="AKG38464.1"/>
    </source>
</evidence>
<dbReference type="OrthoDB" id="87732at2157"/>
<dbReference type="SUPFAM" id="SSF52540">
    <property type="entry name" value="P-loop containing nucleoside triphosphate hydrolases"/>
    <property type="match status" value="1"/>
</dbReference>
<evidence type="ECO:0000256" key="3">
    <source>
        <dbReference type="ARBA" id="ARBA00022840"/>
    </source>
</evidence>
<gene>
    <name evidence="5" type="ORF">MA03_03080</name>
</gene>
<evidence type="ECO:0000256" key="2">
    <source>
        <dbReference type="ARBA" id="ARBA00022741"/>
    </source>
</evidence>